<evidence type="ECO:0000313" key="6">
    <source>
        <dbReference type="EMBL" id="MBI5169684.1"/>
    </source>
</evidence>
<reference evidence="6" key="1">
    <citation type="submission" date="2020-07" db="EMBL/GenBank/DDBJ databases">
        <title>Huge and variable diversity of episymbiotic CPR bacteria and DPANN archaea in groundwater ecosystems.</title>
        <authorList>
            <person name="He C.Y."/>
            <person name="Keren R."/>
            <person name="Whittaker M."/>
            <person name="Farag I.F."/>
            <person name="Doudna J."/>
            <person name="Cate J.H.D."/>
            <person name="Banfield J.F."/>
        </authorList>
    </citation>
    <scope>NUCLEOTIDE SEQUENCE</scope>
    <source>
        <strain evidence="6">NC_groundwater_1813_Pr3_B-0.1um_71_17</strain>
    </source>
</reference>
<dbReference type="SFLD" id="SFLDS00003">
    <property type="entry name" value="Haloacid_Dehalogenase"/>
    <property type="match status" value="1"/>
</dbReference>
<dbReference type="Gene3D" id="1.10.150.240">
    <property type="entry name" value="Putative phosphatase, domain 2"/>
    <property type="match status" value="1"/>
</dbReference>
<dbReference type="AlphaFoldDB" id="A0A933SC79"/>
<organism evidence="6 7">
    <name type="scientific">Eiseniibacteriota bacterium</name>
    <dbReference type="NCBI Taxonomy" id="2212470"/>
    <lineage>
        <taxon>Bacteria</taxon>
        <taxon>Candidatus Eiseniibacteriota</taxon>
    </lineage>
</organism>
<comment type="cofactor">
    <cofactor evidence="1">
        <name>Mg(2+)</name>
        <dbReference type="ChEBI" id="CHEBI:18420"/>
    </cofactor>
</comment>
<dbReference type="PANTHER" id="PTHR46193">
    <property type="entry name" value="6-PHOSPHOGLUCONATE PHOSPHATASE"/>
    <property type="match status" value="1"/>
</dbReference>
<evidence type="ECO:0000313" key="7">
    <source>
        <dbReference type="Proteomes" id="UP000696931"/>
    </source>
</evidence>
<dbReference type="InterPro" id="IPR036412">
    <property type="entry name" value="HAD-like_sf"/>
</dbReference>
<dbReference type="InterPro" id="IPR006439">
    <property type="entry name" value="HAD-SF_hydro_IA"/>
</dbReference>
<dbReference type="NCBIfam" id="TIGR01509">
    <property type="entry name" value="HAD-SF-IA-v3"/>
    <property type="match status" value="1"/>
</dbReference>
<evidence type="ECO:0000256" key="2">
    <source>
        <dbReference type="ARBA" id="ARBA00006171"/>
    </source>
</evidence>
<dbReference type="Proteomes" id="UP000696931">
    <property type="component" value="Unassembled WGS sequence"/>
</dbReference>
<dbReference type="EMBL" id="JACRIW010000063">
    <property type="protein sequence ID" value="MBI5169684.1"/>
    <property type="molecule type" value="Genomic_DNA"/>
</dbReference>
<name>A0A933SC79_UNCEI</name>
<comment type="caution">
    <text evidence="6">The sequence shown here is derived from an EMBL/GenBank/DDBJ whole genome shotgun (WGS) entry which is preliminary data.</text>
</comment>
<dbReference type="InterPro" id="IPR023198">
    <property type="entry name" value="PGP-like_dom2"/>
</dbReference>
<evidence type="ECO:0000256" key="4">
    <source>
        <dbReference type="ARBA" id="ARBA00022842"/>
    </source>
</evidence>
<comment type="similarity">
    <text evidence="2">Belongs to the HAD-like hydrolase superfamily. CbbY/CbbZ/Gph/YieH family.</text>
</comment>
<dbReference type="Pfam" id="PF00702">
    <property type="entry name" value="Hydrolase"/>
    <property type="match status" value="1"/>
</dbReference>
<sequence length="221" mass="23234">MARALAAVFDLDGTLVDNMTYHGDAWVALARRLGSAATREDFELRWAGRTAREIFPALLGRDVPEAEAAALEHEKESAYRAAYAPHLEPLPGLHAFLDRLDAAGVKLAIASAAPVENRDFVLSALGLDGRFAALATPGPLVRGKPHPDLFVRAAELAGVPCERCVAFEDAVNGVIAARAAGMAAAGVRTAASDSALREAGAFTTIDDYAKLTPELEAALFG</sequence>
<dbReference type="Gene3D" id="3.40.50.1000">
    <property type="entry name" value="HAD superfamily/HAD-like"/>
    <property type="match status" value="1"/>
</dbReference>
<dbReference type="InterPro" id="IPR051600">
    <property type="entry name" value="Beta-PGM-like"/>
</dbReference>
<dbReference type="SFLD" id="SFLDG01129">
    <property type="entry name" value="C1.5:_HAD__Beta-PGM__Phosphata"/>
    <property type="match status" value="1"/>
</dbReference>
<dbReference type="GO" id="GO:0046872">
    <property type="term" value="F:metal ion binding"/>
    <property type="evidence" value="ECO:0007669"/>
    <property type="project" value="UniProtKB-KW"/>
</dbReference>
<evidence type="ECO:0000256" key="1">
    <source>
        <dbReference type="ARBA" id="ARBA00001946"/>
    </source>
</evidence>
<keyword evidence="4" id="KW-0460">Magnesium</keyword>
<keyword evidence="3" id="KW-0479">Metal-binding</keyword>
<evidence type="ECO:0000256" key="5">
    <source>
        <dbReference type="ARBA" id="ARBA00023277"/>
    </source>
</evidence>
<evidence type="ECO:0000256" key="3">
    <source>
        <dbReference type="ARBA" id="ARBA00022723"/>
    </source>
</evidence>
<dbReference type="InterPro" id="IPR023214">
    <property type="entry name" value="HAD_sf"/>
</dbReference>
<dbReference type="GO" id="GO:0003824">
    <property type="term" value="F:catalytic activity"/>
    <property type="evidence" value="ECO:0007669"/>
    <property type="project" value="UniProtKB-ARBA"/>
</dbReference>
<keyword evidence="5" id="KW-0119">Carbohydrate metabolism</keyword>
<dbReference type="SFLD" id="SFLDG01135">
    <property type="entry name" value="C1.5.6:_HAD__Beta-PGM__Phospha"/>
    <property type="match status" value="1"/>
</dbReference>
<dbReference type="PANTHER" id="PTHR46193:SF18">
    <property type="entry name" value="HEXITOL PHOSPHATASE B"/>
    <property type="match status" value="1"/>
</dbReference>
<proteinExistence type="inferred from homology"/>
<protein>
    <submittedName>
        <fullName evidence="6">HAD family phosphatase</fullName>
    </submittedName>
</protein>
<dbReference type="CDD" id="cd07505">
    <property type="entry name" value="HAD_BPGM-like"/>
    <property type="match status" value="1"/>
</dbReference>
<accession>A0A933SC79</accession>
<gene>
    <name evidence="6" type="ORF">HZA61_09365</name>
</gene>
<dbReference type="SUPFAM" id="SSF56784">
    <property type="entry name" value="HAD-like"/>
    <property type="match status" value="1"/>
</dbReference>